<accession>A0A9N9QC40</accession>
<name>A0A9N9QC40_9HELO</name>
<comment type="caution">
    <text evidence="1">The sequence shown here is derived from an EMBL/GenBank/DDBJ whole genome shotgun (WGS) entry which is preliminary data.</text>
</comment>
<evidence type="ECO:0000313" key="2">
    <source>
        <dbReference type="Proteomes" id="UP000701801"/>
    </source>
</evidence>
<dbReference type="Proteomes" id="UP000701801">
    <property type="component" value="Unassembled WGS sequence"/>
</dbReference>
<dbReference type="AlphaFoldDB" id="A0A9N9QC40"/>
<dbReference type="OrthoDB" id="341259at2759"/>
<organism evidence="1 2">
    <name type="scientific">Hymenoscyphus albidus</name>
    <dbReference type="NCBI Taxonomy" id="595503"/>
    <lineage>
        <taxon>Eukaryota</taxon>
        <taxon>Fungi</taxon>
        <taxon>Dikarya</taxon>
        <taxon>Ascomycota</taxon>
        <taxon>Pezizomycotina</taxon>
        <taxon>Leotiomycetes</taxon>
        <taxon>Helotiales</taxon>
        <taxon>Helotiaceae</taxon>
        <taxon>Hymenoscyphus</taxon>
    </lineage>
</organism>
<evidence type="ECO:0000313" key="1">
    <source>
        <dbReference type="EMBL" id="CAG8981961.1"/>
    </source>
</evidence>
<dbReference type="PANTHER" id="PTHR10039">
    <property type="entry name" value="AMELOGENIN"/>
    <property type="match status" value="1"/>
</dbReference>
<reference evidence="1" key="1">
    <citation type="submission" date="2021-07" db="EMBL/GenBank/DDBJ databases">
        <authorList>
            <person name="Durling M."/>
        </authorList>
    </citation>
    <scope>NUCLEOTIDE SEQUENCE</scope>
</reference>
<keyword evidence="2" id="KW-1185">Reference proteome</keyword>
<protein>
    <submittedName>
        <fullName evidence="1">Uncharacterized protein</fullName>
    </submittedName>
</protein>
<dbReference type="EMBL" id="CAJVRM010000551">
    <property type="protein sequence ID" value="CAG8981961.1"/>
    <property type="molecule type" value="Genomic_DNA"/>
</dbReference>
<gene>
    <name evidence="1" type="ORF">HYALB_00004823</name>
</gene>
<proteinExistence type="predicted"/>
<sequence>MLESFIAQLICHGDWTSDYAKLMCCELEQGRGWTELDLMNWFERHIFLLRISFVVNNIDDCLESSQDGLMSYFSRLTSGTERLIKIAITSREPPPSTNDIPIILFINLVGSKANTAVDGNSLELYKKFRPGIPPSMEVIQRQLCGFNHIDPLLLHILYEQAKFKTIRIEDFIQGVGFQKPMSEKVVPSLEYTLERIFQEIPNTHSVRQFLMWITYAARPMTVWELATGFFVGSCHGQGSKISPSKSFLREMIAHWESCYAGIIEIRQNEVRLSNPRLRDIFMVPQTDNGPSYLWNEIQETAELEITRSCLEYLSRDETREITESYLAPVLEWNRPSIFADRRNF</sequence>